<sequence length="95" mass="11352">MQGLQIRPVPRYGWYILVRQVVGTRTARYQAVPPKIDRHRSIEGEKGKKKKRKRRKKRKEEYLFSHAILVGVPSRALFLPHEETEHLHERGERSR</sequence>
<protein>
    <submittedName>
        <fullName evidence="2">Uncharacterized protein</fullName>
    </submittedName>
</protein>
<gene>
    <name evidence="2" type="ORF">B296_00013647</name>
</gene>
<name>A0A427B8A5_ENSVE</name>
<feature type="compositionally biased region" description="Basic residues" evidence="1">
    <location>
        <begin position="47"/>
        <end position="58"/>
    </location>
</feature>
<reference evidence="2 3" key="1">
    <citation type="journal article" date="2014" name="Agronomy (Basel)">
        <title>A Draft Genome Sequence for Ensete ventricosum, the Drought-Tolerant Tree Against Hunger.</title>
        <authorList>
            <person name="Harrison J."/>
            <person name="Moore K.A."/>
            <person name="Paszkiewicz K."/>
            <person name="Jones T."/>
            <person name="Grant M."/>
            <person name="Ambacheew D."/>
            <person name="Muzemil S."/>
            <person name="Studholme D.J."/>
        </authorList>
    </citation>
    <scope>NUCLEOTIDE SEQUENCE [LARGE SCALE GENOMIC DNA]</scope>
</reference>
<evidence type="ECO:0000313" key="3">
    <source>
        <dbReference type="Proteomes" id="UP000287651"/>
    </source>
</evidence>
<evidence type="ECO:0000256" key="1">
    <source>
        <dbReference type="SAM" id="MobiDB-lite"/>
    </source>
</evidence>
<accession>A0A427B8A5</accession>
<feature type="region of interest" description="Disordered" evidence="1">
    <location>
        <begin position="32"/>
        <end position="59"/>
    </location>
</feature>
<dbReference type="AlphaFoldDB" id="A0A427B8A5"/>
<comment type="caution">
    <text evidence="2">The sequence shown here is derived from an EMBL/GenBank/DDBJ whole genome shotgun (WGS) entry which is preliminary data.</text>
</comment>
<feature type="compositionally biased region" description="Basic and acidic residues" evidence="1">
    <location>
        <begin position="35"/>
        <end position="46"/>
    </location>
</feature>
<dbReference type="EMBL" id="AMZH03000251">
    <property type="protein sequence ID" value="RRT84697.1"/>
    <property type="molecule type" value="Genomic_DNA"/>
</dbReference>
<proteinExistence type="predicted"/>
<evidence type="ECO:0000313" key="2">
    <source>
        <dbReference type="EMBL" id="RRT84697.1"/>
    </source>
</evidence>
<dbReference type="Proteomes" id="UP000287651">
    <property type="component" value="Unassembled WGS sequence"/>
</dbReference>
<organism evidence="2 3">
    <name type="scientific">Ensete ventricosum</name>
    <name type="common">Abyssinian banana</name>
    <name type="synonym">Musa ensete</name>
    <dbReference type="NCBI Taxonomy" id="4639"/>
    <lineage>
        <taxon>Eukaryota</taxon>
        <taxon>Viridiplantae</taxon>
        <taxon>Streptophyta</taxon>
        <taxon>Embryophyta</taxon>
        <taxon>Tracheophyta</taxon>
        <taxon>Spermatophyta</taxon>
        <taxon>Magnoliopsida</taxon>
        <taxon>Liliopsida</taxon>
        <taxon>Zingiberales</taxon>
        <taxon>Musaceae</taxon>
        <taxon>Ensete</taxon>
    </lineage>
</organism>